<keyword evidence="1" id="KW-0479">Metal-binding</keyword>
<name>M1D1K0_SOLTU</name>
<accession>M1D1K0</accession>
<proteinExistence type="predicted"/>
<dbReference type="HOGENOM" id="CLU_1024539_0_0_1"/>
<dbReference type="EnsemblPlants" id="PGSC0003DMT400079284">
    <property type="protein sequence ID" value="PGSC0003DMT400079284"/>
    <property type="gene ID" value="PGSC0003DMG400030860"/>
</dbReference>
<dbReference type="InterPro" id="IPR036875">
    <property type="entry name" value="Znf_CCHC_sf"/>
</dbReference>
<feature type="region of interest" description="Disordered" evidence="2">
    <location>
        <begin position="121"/>
        <end position="173"/>
    </location>
</feature>
<dbReference type="Gene3D" id="2.40.50.140">
    <property type="entry name" value="Nucleic acid-binding proteins"/>
    <property type="match status" value="1"/>
</dbReference>
<dbReference type="FunFam" id="2.40.50.140:FF:000117">
    <property type="entry name" value="Replication protein A subunit"/>
    <property type="match status" value="1"/>
</dbReference>
<reference evidence="4" key="2">
    <citation type="submission" date="2015-06" db="UniProtKB">
        <authorList>
            <consortium name="EnsemblPlants"/>
        </authorList>
    </citation>
    <scope>IDENTIFICATION</scope>
    <source>
        <strain evidence="4">DM1-3 516 R44</strain>
    </source>
</reference>
<dbReference type="GO" id="GO:0008270">
    <property type="term" value="F:zinc ion binding"/>
    <property type="evidence" value="ECO:0007669"/>
    <property type="project" value="UniProtKB-KW"/>
</dbReference>
<dbReference type="GO" id="GO:0006260">
    <property type="term" value="P:DNA replication"/>
    <property type="evidence" value="ECO:0007669"/>
    <property type="project" value="InterPro"/>
</dbReference>
<dbReference type="Pfam" id="PF00098">
    <property type="entry name" value="zf-CCHC"/>
    <property type="match status" value="2"/>
</dbReference>
<dbReference type="InterPro" id="IPR007199">
    <property type="entry name" value="Rep_factor-A_N"/>
</dbReference>
<dbReference type="ExpressionAtlas" id="M1D1K0">
    <property type="expression patterns" value="baseline"/>
</dbReference>
<dbReference type="SUPFAM" id="SSF50249">
    <property type="entry name" value="Nucleic acid-binding proteins"/>
    <property type="match status" value="1"/>
</dbReference>
<evidence type="ECO:0000313" key="4">
    <source>
        <dbReference type="EnsemblPlants" id="PGSC0003DMT400079284"/>
    </source>
</evidence>
<sequence>MPPINLTEGAIEMLSIGEGHPEEFKPVLQITDVRLVNTQNQTNNNERYRILISDGTHIQQGMLATQKNDLIRSQQIRKGTIIQMKEFVRNVIQNRVIIIIIELDILLETCDQIGDPKHYVRTDGSVPSVPRPAAPLQPSTNQLGSISRESGLQGNRQGPYGNQPTGTQNAPTGSSTGMYMSCNSCGGTGHSASNCPSMMSGQSQAYGGGFGNRATSGMSSGGGGGGGGGECYKCHQYGHWARDCPGVSNAPAANNMTSGRYGNTPRQHVGGF</sequence>
<evidence type="ECO:0000256" key="2">
    <source>
        <dbReference type="SAM" id="MobiDB-lite"/>
    </source>
</evidence>
<keyword evidence="1" id="KW-0862">Zinc</keyword>
<dbReference type="Gene3D" id="4.10.60.10">
    <property type="entry name" value="Zinc finger, CCHC-type"/>
    <property type="match status" value="1"/>
</dbReference>
<dbReference type="Pfam" id="PF04057">
    <property type="entry name" value="Rep-A_N"/>
    <property type="match status" value="1"/>
</dbReference>
<dbReference type="OrthoDB" id="1751331at2759"/>
<dbReference type="GO" id="GO:0005634">
    <property type="term" value="C:nucleus"/>
    <property type="evidence" value="ECO:0007669"/>
    <property type="project" value="InterPro"/>
</dbReference>
<evidence type="ECO:0000256" key="1">
    <source>
        <dbReference type="PROSITE-ProRule" id="PRU00047"/>
    </source>
</evidence>
<dbReference type="SMART" id="SM00343">
    <property type="entry name" value="ZnF_C2HC"/>
    <property type="match status" value="2"/>
</dbReference>
<evidence type="ECO:0000313" key="5">
    <source>
        <dbReference type="Proteomes" id="UP000011115"/>
    </source>
</evidence>
<feature type="compositionally biased region" description="Polar residues" evidence="2">
    <location>
        <begin position="137"/>
        <end position="173"/>
    </location>
</feature>
<dbReference type="AlphaFoldDB" id="M1D1K0"/>
<keyword evidence="1" id="KW-0863">Zinc-finger</keyword>
<keyword evidence="5" id="KW-1185">Reference proteome</keyword>
<dbReference type="Gramene" id="PGSC0003DMT400079284">
    <property type="protein sequence ID" value="PGSC0003DMT400079284"/>
    <property type="gene ID" value="PGSC0003DMG400030860"/>
</dbReference>
<feature type="domain" description="CCHC-type" evidence="3">
    <location>
        <begin position="182"/>
        <end position="197"/>
    </location>
</feature>
<dbReference type="SUPFAM" id="SSF57756">
    <property type="entry name" value="Retrovirus zinc finger-like domains"/>
    <property type="match status" value="2"/>
</dbReference>
<dbReference type="InterPro" id="IPR012340">
    <property type="entry name" value="NA-bd_OB-fold"/>
</dbReference>
<dbReference type="InterPro" id="IPR001878">
    <property type="entry name" value="Znf_CCHC"/>
</dbReference>
<evidence type="ECO:0000259" key="3">
    <source>
        <dbReference type="PROSITE" id="PS50158"/>
    </source>
</evidence>
<gene>
    <name evidence="4" type="primary">LOC102580048</name>
</gene>
<dbReference type="GO" id="GO:0003677">
    <property type="term" value="F:DNA binding"/>
    <property type="evidence" value="ECO:0007669"/>
    <property type="project" value="InterPro"/>
</dbReference>
<reference evidence="5" key="1">
    <citation type="journal article" date="2011" name="Nature">
        <title>Genome sequence and analysis of the tuber crop potato.</title>
        <authorList>
            <consortium name="The Potato Genome Sequencing Consortium"/>
        </authorList>
    </citation>
    <scope>NUCLEOTIDE SEQUENCE [LARGE SCALE GENOMIC DNA]</scope>
    <source>
        <strain evidence="5">cv. DM1-3 516 R44</strain>
    </source>
</reference>
<feature type="domain" description="CCHC-type" evidence="3">
    <location>
        <begin position="231"/>
        <end position="245"/>
    </location>
</feature>
<dbReference type="Proteomes" id="UP000011115">
    <property type="component" value="Unassembled WGS sequence"/>
</dbReference>
<dbReference type="PROSITE" id="PS50158">
    <property type="entry name" value="ZF_CCHC"/>
    <property type="match status" value="2"/>
</dbReference>
<dbReference type="CDD" id="cd04477">
    <property type="entry name" value="RPA1N"/>
    <property type="match status" value="1"/>
</dbReference>
<organism evidence="4 5">
    <name type="scientific">Solanum tuberosum</name>
    <name type="common">Potato</name>
    <dbReference type="NCBI Taxonomy" id="4113"/>
    <lineage>
        <taxon>Eukaryota</taxon>
        <taxon>Viridiplantae</taxon>
        <taxon>Streptophyta</taxon>
        <taxon>Embryophyta</taxon>
        <taxon>Tracheophyta</taxon>
        <taxon>Spermatophyta</taxon>
        <taxon>Magnoliopsida</taxon>
        <taxon>eudicotyledons</taxon>
        <taxon>Gunneridae</taxon>
        <taxon>Pentapetalae</taxon>
        <taxon>asterids</taxon>
        <taxon>lamiids</taxon>
        <taxon>Solanales</taxon>
        <taxon>Solanaceae</taxon>
        <taxon>Solanoideae</taxon>
        <taxon>Solaneae</taxon>
        <taxon>Solanum</taxon>
    </lineage>
</organism>
<protein>
    <submittedName>
        <fullName evidence="4">Replication factor A 1, rfa1</fullName>
    </submittedName>
</protein>